<evidence type="ECO:0000313" key="5">
    <source>
        <dbReference type="EMBL" id="MBB5085296.1"/>
    </source>
</evidence>
<dbReference type="InterPro" id="IPR050090">
    <property type="entry name" value="Tyrosine_recombinase_XerCD"/>
</dbReference>
<dbReference type="SUPFAM" id="SSF56349">
    <property type="entry name" value="DNA breaking-rejoining enzymes"/>
    <property type="match status" value="1"/>
</dbReference>
<dbReference type="InterPro" id="IPR013762">
    <property type="entry name" value="Integrase-like_cat_sf"/>
</dbReference>
<dbReference type="GO" id="GO:0003677">
    <property type="term" value="F:DNA binding"/>
    <property type="evidence" value="ECO:0007669"/>
    <property type="project" value="UniProtKB-KW"/>
</dbReference>
<protein>
    <submittedName>
        <fullName evidence="5">Site-specific recombinase XerD</fullName>
    </submittedName>
</protein>
<dbReference type="RefSeq" id="WP_246510919.1">
    <property type="nucleotide sequence ID" value="NZ_JACHIN010000037.1"/>
</dbReference>
<dbReference type="InterPro" id="IPR002104">
    <property type="entry name" value="Integrase_catalytic"/>
</dbReference>
<dbReference type="AlphaFoldDB" id="A0A7W8AHP2"/>
<keyword evidence="2" id="KW-0238">DNA-binding</keyword>
<evidence type="ECO:0000256" key="1">
    <source>
        <dbReference type="ARBA" id="ARBA00008857"/>
    </source>
</evidence>
<dbReference type="Pfam" id="PF00589">
    <property type="entry name" value="Phage_integrase"/>
    <property type="match status" value="1"/>
</dbReference>
<evidence type="ECO:0000313" key="6">
    <source>
        <dbReference type="Proteomes" id="UP000568380"/>
    </source>
</evidence>
<dbReference type="CDD" id="cd00397">
    <property type="entry name" value="DNA_BRE_C"/>
    <property type="match status" value="1"/>
</dbReference>
<feature type="domain" description="Tyr recombinase" evidence="4">
    <location>
        <begin position="65"/>
        <end position="273"/>
    </location>
</feature>
<dbReference type="GO" id="GO:0006310">
    <property type="term" value="P:DNA recombination"/>
    <property type="evidence" value="ECO:0007669"/>
    <property type="project" value="UniProtKB-KW"/>
</dbReference>
<comment type="similarity">
    <text evidence="1">Belongs to the 'phage' integrase family.</text>
</comment>
<comment type="caution">
    <text evidence="5">The sequence shown here is derived from an EMBL/GenBank/DDBJ whole genome shotgun (WGS) entry which is preliminary data.</text>
</comment>
<sequence>MRAVRGVALSTVRAYQLAVRSFLAYVCDPLYGWDAECERRFGTYPVQISHEWNSAKHVLDVEGRPQRRALTRPELQHLFDAADERVEEIRRRRRKGVLAAFRDAVMLKTAYAFGLRRRELVRLDVHDFGRNPKAAEFGDFGVCYVRFGKASHGSPPKRRSVLTVMPWSVDVLAEWVEDLWPYCRRQAAASLWPSERTERVNEARVNAVFAQLREKTGLPEELGPHCLRHSYITHLIEDGYDPLFVQQQVGHEHGSTLSVYTSVSSDYKTTVLRAALDKVIERARNEKDQ</sequence>
<dbReference type="PANTHER" id="PTHR30349:SF41">
    <property type="entry name" value="INTEGRASE_RECOMBINASE PROTEIN MJ0367-RELATED"/>
    <property type="match status" value="1"/>
</dbReference>
<gene>
    <name evidence="5" type="ORF">HNR40_010810</name>
</gene>
<evidence type="ECO:0000256" key="3">
    <source>
        <dbReference type="ARBA" id="ARBA00023172"/>
    </source>
</evidence>
<keyword evidence="3" id="KW-0233">DNA recombination</keyword>
<name>A0A7W8AHP2_9ACTN</name>
<dbReference type="Proteomes" id="UP000568380">
    <property type="component" value="Unassembled WGS sequence"/>
</dbReference>
<dbReference type="PANTHER" id="PTHR30349">
    <property type="entry name" value="PHAGE INTEGRASE-RELATED"/>
    <property type="match status" value="1"/>
</dbReference>
<dbReference type="InterPro" id="IPR011010">
    <property type="entry name" value="DNA_brk_join_enz"/>
</dbReference>
<evidence type="ECO:0000256" key="2">
    <source>
        <dbReference type="ARBA" id="ARBA00023125"/>
    </source>
</evidence>
<dbReference type="PROSITE" id="PS51898">
    <property type="entry name" value="TYR_RECOMBINASE"/>
    <property type="match status" value="1"/>
</dbReference>
<accession>A0A7W8AHP2</accession>
<reference evidence="5 6" key="1">
    <citation type="submission" date="2020-08" db="EMBL/GenBank/DDBJ databases">
        <title>Genomic Encyclopedia of Type Strains, Phase IV (KMG-IV): sequencing the most valuable type-strain genomes for metagenomic binning, comparative biology and taxonomic classification.</title>
        <authorList>
            <person name="Goeker M."/>
        </authorList>
    </citation>
    <scope>NUCLEOTIDE SEQUENCE [LARGE SCALE GENOMIC DNA]</scope>
    <source>
        <strain evidence="5 6">DSM 45385</strain>
    </source>
</reference>
<dbReference type="EMBL" id="JACHIN010000037">
    <property type="protein sequence ID" value="MBB5085296.1"/>
    <property type="molecule type" value="Genomic_DNA"/>
</dbReference>
<evidence type="ECO:0000259" key="4">
    <source>
        <dbReference type="PROSITE" id="PS51898"/>
    </source>
</evidence>
<dbReference type="Gene3D" id="1.10.443.10">
    <property type="entry name" value="Intergrase catalytic core"/>
    <property type="match status" value="1"/>
</dbReference>
<organism evidence="5 6">
    <name type="scientific">Nonomuraea endophytica</name>
    <dbReference type="NCBI Taxonomy" id="714136"/>
    <lineage>
        <taxon>Bacteria</taxon>
        <taxon>Bacillati</taxon>
        <taxon>Actinomycetota</taxon>
        <taxon>Actinomycetes</taxon>
        <taxon>Streptosporangiales</taxon>
        <taxon>Streptosporangiaceae</taxon>
        <taxon>Nonomuraea</taxon>
    </lineage>
</organism>
<proteinExistence type="inferred from homology"/>
<dbReference type="GO" id="GO:0015074">
    <property type="term" value="P:DNA integration"/>
    <property type="evidence" value="ECO:0007669"/>
    <property type="project" value="InterPro"/>
</dbReference>
<keyword evidence="6" id="KW-1185">Reference proteome</keyword>